<keyword evidence="2" id="KW-0813">Transport</keyword>
<dbReference type="PANTHER" id="PTHR45008:SF1">
    <property type="entry name" value="PTS SYSTEM GLUCOSE-SPECIFIC EIIA COMPONENT"/>
    <property type="match status" value="1"/>
</dbReference>
<keyword evidence="3" id="KW-0762">Sugar transport</keyword>
<dbReference type="Gene3D" id="2.70.70.10">
    <property type="entry name" value="Glucose Permease (Domain IIA)"/>
    <property type="match status" value="1"/>
</dbReference>
<accession>A0ABR6CTQ0</accession>
<keyword evidence="6" id="KW-0418">Kinase</keyword>
<name>A0ABR6CTQ0_9BACI</name>
<dbReference type="PANTHER" id="PTHR45008">
    <property type="entry name" value="PTS SYSTEM GLUCOSE-SPECIFIC EIIA COMPONENT"/>
    <property type="match status" value="1"/>
</dbReference>
<comment type="caution">
    <text evidence="8">The sequence shown here is derived from an EMBL/GenBank/DDBJ whole genome shotgun (WGS) entry which is preliminary data.</text>
</comment>
<dbReference type="SUPFAM" id="SSF51261">
    <property type="entry name" value="Duplicated hybrid motif"/>
    <property type="match status" value="1"/>
</dbReference>
<sequence>MFKKLFGKKTEESVPVNKEIVLFAPMNGSVVALEDVPDPVFAEKMMGDGLAIEPGEDTVYSPVDGEIVQVFPTKHAVGIKALNGAEILIHIGLETVGLNGEGFEAFVSAGDKVKMGDKLISFNQTIIKEKAKSTIIPIIITNSDDVESIVKTTETSLTRGETQFFKVTIK</sequence>
<feature type="domain" description="PTS EIIA type-1" evidence="7">
    <location>
        <begin position="38"/>
        <end position="142"/>
    </location>
</feature>
<dbReference type="Proteomes" id="UP000626697">
    <property type="component" value="Unassembled WGS sequence"/>
</dbReference>
<evidence type="ECO:0000256" key="4">
    <source>
        <dbReference type="ARBA" id="ARBA00022679"/>
    </source>
</evidence>
<dbReference type="EMBL" id="JACJHX010000009">
    <property type="protein sequence ID" value="MBA9027702.1"/>
    <property type="molecule type" value="Genomic_DNA"/>
</dbReference>
<dbReference type="InterPro" id="IPR050890">
    <property type="entry name" value="PTS_EIIA_component"/>
</dbReference>
<comment type="subcellular location">
    <subcellularLocation>
        <location evidence="1">Cytoplasm</location>
    </subcellularLocation>
</comment>
<dbReference type="InterPro" id="IPR001127">
    <property type="entry name" value="PTS_EIIA_1_perm"/>
</dbReference>
<reference evidence="8 9" key="1">
    <citation type="submission" date="2020-08" db="EMBL/GenBank/DDBJ databases">
        <title>Genomic Encyclopedia of Type Strains, Phase IV (KMG-IV): sequencing the most valuable type-strain genomes for metagenomic binning, comparative biology and taxonomic classification.</title>
        <authorList>
            <person name="Goeker M."/>
        </authorList>
    </citation>
    <scope>NUCLEOTIDE SEQUENCE [LARGE SCALE GENOMIC DNA]</scope>
    <source>
        <strain evidence="8 9">DSM 105481</strain>
    </source>
</reference>
<dbReference type="Pfam" id="PF00358">
    <property type="entry name" value="PTS_EIIA_1"/>
    <property type="match status" value="1"/>
</dbReference>
<evidence type="ECO:0000256" key="3">
    <source>
        <dbReference type="ARBA" id="ARBA00022597"/>
    </source>
</evidence>
<evidence type="ECO:0000313" key="8">
    <source>
        <dbReference type="EMBL" id="MBA9027702.1"/>
    </source>
</evidence>
<evidence type="ECO:0000259" key="7">
    <source>
        <dbReference type="PROSITE" id="PS51093"/>
    </source>
</evidence>
<dbReference type="RefSeq" id="WP_028391457.1">
    <property type="nucleotide sequence ID" value="NZ_JACJHX010000009.1"/>
</dbReference>
<proteinExistence type="predicted"/>
<organism evidence="8 9">
    <name type="scientific">Peribacillus huizhouensis</name>
    <dbReference type="NCBI Taxonomy" id="1501239"/>
    <lineage>
        <taxon>Bacteria</taxon>
        <taxon>Bacillati</taxon>
        <taxon>Bacillota</taxon>
        <taxon>Bacilli</taxon>
        <taxon>Bacillales</taxon>
        <taxon>Bacillaceae</taxon>
        <taxon>Peribacillus</taxon>
    </lineage>
</organism>
<evidence type="ECO:0000256" key="2">
    <source>
        <dbReference type="ARBA" id="ARBA00022448"/>
    </source>
</evidence>
<dbReference type="PROSITE" id="PS00371">
    <property type="entry name" value="PTS_EIIA_TYPE_1_HIS"/>
    <property type="match status" value="1"/>
</dbReference>
<keyword evidence="9" id="KW-1185">Reference proteome</keyword>
<evidence type="ECO:0000313" key="9">
    <source>
        <dbReference type="Proteomes" id="UP000626697"/>
    </source>
</evidence>
<evidence type="ECO:0000256" key="1">
    <source>
        <dbReference type="ARBA" id="ARBA00004496"/>
    </source>
</evidence>
<dbReference type="PROSITE" id="PS51093">
    <property type="entry name" value="PTS_EIIA_TYPE_1"/>
    <property type="match status" value="1"/>
</dbReference>
<dbReference type="NCBIfam" id="TIGR00830">
    <property type="entry name" value="PTBA"/>
    <property type="match status" value="1"/>
</dbReference>
<gene>
    <name evidence="8" type="ORF">HNP81_002993</name>
</gene>
<evidence type="ECO:0000256" key="5">
    <source>
        <dbReference type="ARBA" id="ARBA00022683"/>
    </source>
</evidence>
<evidence type="ECO:0000256" key="6">
    <source>
        <dbReference type="ARBA" id="ARBA00022777"/>
    </source>
</evidence>
<keyword evidence="5" id="KW-0598">Phosphotransferase system</keyword>
<dbReference type="InterPro" id="IPR011055">
    <property type="entry name" value="Dup_hybrid_motif"/>
</dbReference>
<protein>
    <submittedName>
        <fullName evidence="8">PTS system glucose-specific IIA component</fullName>
    </submittedName>
</protein>
<keyword evidence="4" id="KW-0808">Transferase</keyword>